<reference evidence="1 2" key="1">
    <citation type="submission" date="2019-06" db="EMBL/GenBank/DDBJ databases">
        <title>Draft genomes of female and male turbot (Scophthalmus maximus).</title>
        <authorList>
            <person name="Xu H."/>
            <person name="Xu X.-W."/>
            <person name="Shao C."/>
            <person name="Chen S."/>
        </authorList>
    </citation>
    <scope>NUCLEOTIDE SEQUENCE [LARGE SCALE GENOMIC DNA]</scope>
    <source>
        <strain evidence="1">Ysfricsl-2016a</strain>
        <tissue evidence="1">Blood</tissue>
    </source>
</reference>
<gene>
    <name evidence="1" type="ORF">F2P81_024571</name>
</gene>
<name>A0A6A4RXZ1_SCOMX</name>
<evidence type="ECO:0000313" key="2">
    <source>
        <dbReference type="Proteomes" id="UP000438429"/>
    </source>
</evidence>
<organism evidence="1 2">
    <name type="scientific">Scophthalmus maximus</name>
    <name type="common">Turbot</name>
    <name type="synonym">Psetta maxima</name>
    <dbReference type="NCBI Taxonomy" id="52904"/>
    <lineage>
        <taxon>Eukaryota</taxon>
        <taxon>Metazoa</taxon>
        <taxon>Chordata</taxon>
        <taxon>Craniata</taxon>
        <taxon>Vertebrata</taxon>
        <taxon>Euteleostomi</taxon>
        <taxon>Actinopterygii</taxon>
        <taxon>Neopterygii</taxon>
        <taxon>Teleostei</taxon>
        <taxon>Neoteleostei</taxon>
        <taxon>Acanthomorphata</taxon>
        <taxon>Carangaria</taxon>
        <taxon>Pleuronectiformes</taxon>
        <taxon>Pleuronectoidei</taxon>
        <taxon>Scophthalmidae</taxon>
        <taxon>Scophthalmus</taxon>
    </lineage>
</organism>
<dbReference type="AlphaFoldDB" id="A0A6A4RXZ1"/>
<evidence type="ECO:0000313" key="1">
    <source>
        <dbReference type="EMBL" id="KAF0023941.1"/>
    </source>
</evidence>
<dbReference type="Proteomes" id="UP000438429">
    <property type="component" value="Unassembled WGS sequence"/>
</dbReference>
<sequence>MKSRVYKEPSRRRLFTKRRVERSLRHSAVVVRVYFSHRRNTSSFLRLGPTGLVFADDSGPLSCRQSAAGGKRSVYRRAANASFLISVTKLSVSPQKPLDAVVEKNNVTN</sequence>
<proteinExistence type="predicted"/>
<accession>A0A6A4RXZ1</accession>
<comment type="caution">
    <text evidence="1">The sequence shown here is derived from an EMBL/GenBank/DDBJ whole genome shotgun (WGS) entry which is preliminary data.</text>
</comment>
<dbReference type="EMBL" id="VEVO01000022">
    <property type="protein sequence ID" value="KAF0023941.1"/>
    <property type="molecule type" value="Genomic_DNA"/>
</dbReference>
<protein>
    <submittedName>
        <fullName evidence="1">Uncharacterized protein</fullName>
    </submittedName>
</protein>